<evidence type="ECO:0000313" key="2">
    <source>
        <dbReference type="EMBL" id="KKA04785.1"/>
    </source>
</evidence>
<accession>A0A0F4XFY7</accession>
<dbReference type="Proteomes" id="UP000033662">
    <property type="component" value="Unassembled WGS sequence"/>
</dbReference>
<feature type="chain" id="PRO_5002481119" evidence="1">
    <location>
        <begin position="24"/>
        <end position="197"/>
    </location>
</feature>
<proteinExistence type="predicted"/>
<organism evidence="2 3">
    <name type="scientific">Pseudomonas kilonensis</name>
    <dbReference type="NCBI Taxonomy" id="132476"/>
    <lineage>
        <taxon>Bacteria</taxon>
        <taxon>Pseudomonadati</taxon>
        <taxon>Pseudomonadota</taxon>
        <taxon>Gammaproteobacteria</taxon>
        <taxon>Pseudomonadales</taxon>
        <taxon>Pseudomonadaceae</taxon>
        <taxon>Pseudomonas</taxon>
    </lineage>
</organism>
<dbReference type="PATRIC" id="fig|132476.4.peg.4325"/>
<sequence length="197" mass="20211">MKPALFLLTLFMLSLLSSFTVFADSGVAVISNANLQDSGSHYTGNFNVNQAAGDQIQQTNARAIAIGSHAQASTSVQQRVDTQANPSMNATARIGGQSFTNGNGVLGVNQSAGANNQMANVMRVGISAQPQSIDDSALSQQNVALLPNSGATGAPTGSRQVVTSDQAFTGSRGVIQVNQSAGVGNRMANTLSIRVAD</sequence>
<feature type="signal peptide" evidence="1">
    <location>
        <begin position="1"/>
        <end position="23"/>
    </location>
</feature>
<keyword evidence="1" id="KW-0732">Signal</keyword>
<protein>
    <submittedName>
        <fullName evidence="2">Autotransporter adhesin</fullName>
    </submittedName>
</protein>
<dbReference type="EMBL" id="JZXC01000035">
    <property type="protein sequence ID" value="KKA04785.1"/>
    <property type="molecule type" value="Genomic_DNA"/>
</dbReference>
<reference evidence="2 3" key="1">
    <citation type="submission" date="2015-03" db="EMBL/GenBank/DDBJ databases">
        <title>Pseudomonas fluorescens 1855-344 Genome sequencing and assembly.</title>
        <authorList>
            <person name="Eng W.W.H."/>
            <person name="Gan H.M."/>
            <person name="Savka M.A."/>
        </authorList>
    </citation>
    <scope>NUCLEOTIDE SEQUENCE [LARGE SCALE GENOMIC DNA]</scope>
    <source>
        <strain evidence="2 3">1855-344</strain>
    </source>
</reference>
<name>A0A0F4XFY7_9PSED</name>
<comment type="caution">
    <text evidence="2">The sequence shown here is derived from an EMBL/GenBank/DDBJ whole genome shotgun (WGS) entry which is preliminary data.</text>
</comment>
<evidence type="ECO:0000313" key="3">
    <source>
        <dbReference type="Proteomes" id="UP000033662"/>
    </source>
</evidence>
<gene>
    <name evidence="2" type="ORF">VP02_26235</name>
</gene>
<evidence type="ECO:0000256" key="1">
    <source>
        <dbReference type="SAM" id="SignalP"/>
    </source>
</evidence>
<dbReference type="AlphaFoldDB" id="A0A0F4XFY7"/>
<dbReference type="OrthoDB" id="7008646at2"/>